<name>A0A644UVV8_9ZZZZ</name>
<reference evidence="1" key="1">
    <citation type="submission" date="2019-08" db="EMBL/GenBank/DDBJ databases">
        <authorList>
            <person name="Kucharzyk K."/>
            <person name="Murdoch R.W."/>
            <person name="Higgins S."/>
            <person name="Loffler F."/>
        </authorList>
    </citation>
    <scope>NUCLEOTIDE SEQUENCE</scope>
</reference>
<evidence type="ECO:0000313" key="1">
    <source>
        <dbReference type="EMBL" id="MPL83218.1"/>
    </source>
</evidence>
<proteinExistence type="predicted"/>
<organism evidence="1">
    <name type="scientific">bioreactor metagenome</name>
    <dbReference type="NCBI Taxonomy" id="1076179"/>
    <lineage>
        <taxon>unclassified sequences</taxon>
        <taxon>metagenomes</taxon>
        <taxon>ecological metagenomes</taxon>
    </lineage>
</organism>
<evidence type="ECO:0000313" key="2">
    <source>
        <dbReference type="EMBL" id="MPL83530.1"/>
    </source>
</evidence>
<comment type="caution">
    <text evidence="1">The sequence shown here is derived from an EMBL/GenBank/DDBJ whole genome shotgun (WGS) entry which is preliminary data.</text>
</comment>
<protein>
    <submittedName>
        <fullName evidence="1">Uncharacterized protein</fullName>
    </submittedName>
</protein>
<dbReference type="EMBL" id="VSSQ01000177">
    <property type="protein sequence ID" value="MPL83530.1"/>
    <property type="molecule type" value="Genomic_DNA"/>
</dbReference>
<dbReference type="EMBL" id="VSSQ01000173">
    <property type="protein sequence ID" value="MPL83218.1"/>
    <property type="molecule type" value="Genomic_DNA"/>
</dbReference>
<gene>
    <name evidence="1" type="ORF">SDC9_29168</name>
    <name evidence="2" type="ORF">SDC9_29485</name>
</gene>
<sequence length="55" mass="6584">MKNIINTIIFQIYIINTLIKISNFINIKKYYNNEGIMVIRLIIINSLNINHKFED</sequence>
<dbReference type="AlphaFoldDB" id="A0A644UVV8"/>
<accession>A0A644UVV8</accession>